<dbReference type="PANTHER" id="PTHR43869">
    <property type="entry name" value="GLYCINE BETAINE/PROLINE BETAINE TRANSPORT SYSTEM ATP-BINDING PROTEIN PROV"/>
    <property type="match status" value="1"/>
</dbReference>
<evidence type="ECO:0000256" key="1">
    <source>
        <dbReference type="ARBA" id="ARBA00022448"/>
    </source>
</evidence>
<evidence type="ECO:0000256" key="4">
    <source>
        <dbReference type="ARBA" id="ARBA00022741"/>
    </source>
</evidence>
<dbReference type="InterPro" id="IPR051921">
    <property type="entry name" value="ABC_osmolyte_uptake_ATP-bind"/>
</dbReference>
<reference evidence="7 8" key="1">
    <citation type="submission" date="2018-11" db="EMBL/GenBank/DDBJ databases">
        <title>Genome sequencing of Lautropia sp. KCOM 2505 (= ChDC F240).</title>
        <authorList>
            <person name="Kook J.-K."/>
            <person name="Park S.-N."/>
            <person name="Lim Y.K."/>
        </authorList>
    </citation>
    <scope>NUCLEOTIDE SEQUENCE [LARGE SCALE GENOMIC DNA]</scope>
    <source>
        <strain evidence="7 8">KCOM 2505</strain>
    </source>
</reference>
<evidence type="ECO:0000256" key="2">
    <source>
        <dbReference type="ARBA" id="ARBA00022475"/>
    </source>
</evidence>
<dbReference type="InterPro" id="IPR003439">
    <property type="entry name" value="ABC_transporter-like_ATP-bd"/>
</dbReference>
<accession>A0A426FNY0</accession>
<keyword evidence="3" id="KW-0997">Cell inner membrane</keyword>
<gene>
    <name evidence="7" type="ORF">EHV23_13790</name>
</gene>
<proteinExistence type="predicted"/>
<dbReference type="Pfam" id="PF00005">
    <property type="entry name" value="ABC_tran"/>
    <property type="match status" value="1"/>
</dbReference>
<dbReference type="GO" id="GO:0016887">
    <property type="term" value="F:ATP hydrolysis activity"/>
    <property type="evidence" value="ECO:0007669"/>
    <property type="project" value="InterPro"/>
</dbReference>
<keyword evidence="8" id="KW-1185">Reference proteome</keyword>
<dbReference type="InterPro" id="IPR003593">
    <property type="entry name" value="AAA+_ATPase"/>
</dbReference>
<dbReference type="SMART" id="SM00382">
    <property type="entry name" value="AAA"/>
    <property type="match status" value="1"/>
</dbReference>
<dbReference type="SUPFAM" id="SSF52540">
    <property type="entry name" value="P-loop containing nucleoside triphosphate hydrolases"/>
    <property type="match status" value="1"/>
</dbReference>
<comment type="caution">
    <text evidence="7">The sequence shown here is derived from an EMBL/GenBank/DDBJ whole genome shotgun (WGS) entry which is preliminary data.</text>
</comment>
<keyword evidence="3" id="KW-0472">Membrane</keyword>
<evidence type="ECO:0000313" key="8">
    <source>
        <dbReference type="Proteomes" id="UP000270261"/>
    </source>
</evidence>
<name>A0A426FNY0_9BURK</name>
<dbReference type="GO" id="GO:0015697">
    <property type="term" value="P:quaternary ammonium group transport"/>
    <property type="evidence" value="ECO:0007669"/>
    <property type="project" value="UniProtKB-ARBA"/>
</dbReference>
<protein>
    <submittedName>
        <fullName evidence="7">ATP-binding cassette domain-containing protein</fullName>
    </submittedName>
</protein>
<keyword evidence="5 7" id="KW-0067">ATP-binding</keyword>
<keyword evidence="4" id="KW-0547">Nucleotide-binding</keyword>
<evidence type="ECO:0000256" key="3">
    <source>
        <dbReference type="ARBA" id="ARBA00022519"/>
    </source>
</evidence>
<dbReference type="InterPro" id="IPR027417">
    <property type="entry name" value="P-loop_NTPase"/>
</dbReference>
<dbReference type="FunFam" id="3.40.50.300:FF:000425">
    <property type="entry name" value="Probable ABC transporter, ATP-binding subunit"/>
    <property type="match status" value="1"/>
</dbReference>
<dbReference type="OrthoDB" id="9802264at2"/>
<evidence type="ECO:0000313" key="7">
    <source>
        <dbReference type="EMBL" id="RRN44380.1"/>
    </source>
</evidence>
<dbReference type="PROSITE" id="PS00211">
    <property type="entry name" value="ABC_TRANSPORTER_1"/>
    <property type="match status" value="1"/>
</dbReference>
<dbReference type="PANTHER" id="PTHR43869:SF1">
    <property type="entry name" value="GLYCINE BETAINE_PROLINE BETAINE TRANSPORT SYSTEM ATP-BINDING PROTEIN PROV"/>
    <property type="match status" value="1"/>
</dbReference>
<dbReference type="GO" id="GO:0005524">
    <property type="term" value="F:ATP binding"/>
    <property type="evidence" value="ECO:0007669"/>
    <property type="project" value="UniProtKB-KW"/>
</dbReference>
<keyword evidence="2" id="KW-1003">Cell membrane</keyword>
<dbReference type="PROSITE" id="PS50893">
    <property type="entry name" value="ABC_TRANSPORTER_2"/>
    <property type="match status" value="1"/>
</dbReference>
<evidence type="ECO:0000256" key="5">
    <source>
        <dbReference type="ARBA" id="ARBA00022840"/>
    </source>
</evidence>
<feature type="domain" description="ABC transporter" evidence="6">
    <location>
        <begin position="28"/>
        <end position="264"/>
    </location>
</feature>
<keyword evidence="1" id="KW-0813">Transport</keyword>
<evidence type="ECO:0000259" key="6">
    <source>
        <dbReference type="PROSITE" id="PS50893"/>
    </source>
</evidence>
<dbReference type="EMBL" id="RRUE01000002">
    <property type="protein sequence ID" value="RRN44380.1"/>
    <property type="molecule type" value="Genomic_DNA"/>
</dbReference>
<dbReference type="Gene3D" id="3.40.50.300">
    <property type="entry name" value="P-loop containing nucleotide triphosphate hydrolases"/>
    <property type="match status" value="1"/>
</dbReference>
<dbReference type="AlphaFoldDB" id="A0A426FNY0"/>
<dbReference type="InterPro" id="IPR017871">
    <property type="entry name" value="ABC_transporter-like_CS"/>
</dbReference>
<sequence>MTSIVFRHISKIYGRKTGPALEMLRDGASSADILARTGCQVGLRDINLGIDEGEIFCIIGMSGSGKSTLVRHVNRLIEPSCGEVWACDTHVTGLDERGLREFRRHRVSMVFQHFGLISHMTVLQNTCYGLRVQGLSRREQEERARHWLDEMELTGQEDRYPEQLSGGMRQRVGLARALAADTDIILMDEAFSALDPLIRIKLQDRVLDLQQRLKKTIIFITHDIDEALKMGNRIAILNEGQLIQQGTPRELVDNPSSDYVAEFMAHRCR</sequence>
<organism evidence="7 8">
    <name type="scientific">Lautropia dentalis</name>
    <dbReference type="NCBI Taxonomy" id="2490857"/>
    <lineage>
        <taxon>Bacteria</taxon>
        <taxon>Pseudomonadati</taxon>
        <taxon>Pseudomonadota</taxon>
        <taxon>Betaproteobacteria</taxon>
        <taxon>Burkholderiales</taxon>
        <taxon>Burkholderiaceae</taxon>
        <taxon>Lautropia</taxon>
    </lineage>
</organism>
<dbReference type="Proteomes" id="UP000270261">
    <property type="component" value="Unassembled WGS sequence"/>
</dbReference>